<dbReference type="RefSeq" id="WP_160598578.1">
    <property type="nucleotide sequence ID" value="NZ_WTYS01000001.1"/>
</dbReference>
<evidence type="ECO:0000256" key="7">
    <source>
        <dbReference type="SAM" id="SignalP"/>
    </source>
</evidence>
<evidence type="ECO:0000256" key="3">
    <source>
        <dbReference type="ARBA" id="ARBA00022729"/>
    </source>
</evidence>
<comment type="similarity">
    <text evidence="1">Belongs to the EcnA/EcnB lipoprotein family.</text>
</comment>
<feature type="signal peptide" evidence="7">
    <location>
        <begin position="1"/>
        <end position="20"/>
    </location>
</feature>
<dbReference type="Proteomes" id="UP000468943">
    <property type="component" value="Unassembled WGS sequence"/>
</dbReference>
<evidence type="ECO:0000256" key="6">
    <source>
        <dbReference type="ARBA" id="ARBA00023288"/>
    </source>
</evidence>
<evidence type="ECO:0000256" key="5">
    <source>
        <dbReference type="ARBA" id="ARBA00023139"/>
    </source>
</evidence>
<keyword evidence="6 8" id="KW-0449">Lipoprotein</keyword>
<evidence type="ECO:0000256" key="1">
    <source>
        <dbReference type="ARBA" id="ARBA00010296"/>
    </source>
</evidence>
<accession>A0A6I4SQ69</accession>
<dbReference type="InterPro" id="IPR012556">
    <property type="entry name" value="Entericidin"/>
</dbReference>
<name>A0A6I4SQ69_9SPHN</name>
<dbReference type="AlphaFoldDB" id="A0A6I4SQ69"/>
<dbReference type="Pfam" id="PF08085">
    <property type="entry name" value="Entericidin"/>
    <property type="match status" value="1"/>
</dbReference>
<dbReference type="OrthoDB" id="7363288at2"/>
<keyword evidence="4" id="KW-0472">Membrane</keyword>
<gene>
    <name evidence="8" type="ORF">GRI36_11530</name>
</gene>
<feature type="chain" id="PRO_5026126530" evidence="7">
    <location>
        <begin position="21"/>
        <end position="54"/>
    </location>
</feature>
<keyword evidence="9" id="KW-1185">Reference proteome</keyword>
<keyword evidence="3 7" id="KW-0732">Signal</keyword>
<comment type="caution">
    <text evidence="8">The sequence shown here is derived from an EMBL/GenBank/DDBJ whole genome shotgun (WGS) entry which is preliminary data.</text>
</comment>
<dbReference type="EMBL" id="WTYS01000001">
    <property type="protein sequence ID" value="MXO57508.1"/>
    <property type="molecule type" value="Genomic_DNA"/>
</dbReference>
<evidence type="ECO:0000313" key="8">
    <source>
        <dbReference type="EMBL" id="MXO57508.1"/>
    </source>
</evidence>
<keyword evidence="2" id="KW-1003">Cell membrane</keyword>
<protein>
    <submittedName>
        <fullName evidence="8">Entericidin A/B family lipoprotein</fullName>
    </submittedName>
</protein>
<evidence type="ECO:0000313" key="9">
    <source>
        <dbReference type="Proteomes" id="UP000468943"/>
    </source>
</evidence>
<evidence type="ECO:0000256" key="2">
    <source>
        <dbReference type="ARBA" id="ARBA00022475"/>
    </source>
</evidence>
<proteinExistence type="inferred from homology"/>
<dbReference type="GO" id="GO:0016020">
    <property type="term" value="C:membrane"/>
    <property type="evidence" value="ECO:0007669"/>
    <property type="project" value="InterPro"/>
</dbReference>
<organism evidence="8 9">
    <name type="scientific">Pontixanthobacter gangjinensis</name>
    <dbReference type="NCBI Taxonomy" id="1028742"/>
    <lineage>
        <taxon>Bacteria</taxon>
        <taxon>Pseudomonadati</taxon>
        <taxon>Pseudomonadota</taxon>
        <taxon>Alphaproteobacteria</taxon>
        <taxon>Sphingomonadales</taxon>
        <taxon>Erythrobacteraceae</taxon>
        <taxon>Pontixanthobacter</taxon>
    </lineage>
</organism>
<keyword evidence="5" id="KW-0564">Palmitate</keyword>
<reference evidence="8 9" key="1">
    <citation type="submission" date="2019-12" db="EMBL/GenBank/DDBJ databases">
        <title>Genomic-based taxomic classification of the family Erythrobacteraceae.</title>
        <authorList>
            <person name="Xu L."/>
        </authorList>
    </citation>
    <scope>NUCLEOTIDE SEQUENCE [LARGE SCALE GENOMIC DNA]</scope>
    <source>
        <strain evidence="8 9">JCM 17802</strain>
    </source>
</reference>
<sequence>MIRKLLLAIGITSMTMTASACNTVKGLGRDIESVGEAGDDLTNLEAPEKVERKV</sequence>
<dbReference type="GO" id="GO:0009636">
    <property type="term" value="P:response to toxic substance"/>
    <property type="evidence" value="ECO:0007669"/>
    <property type="project" value="InterPro"/>
</dbReference>
<dbReference type="PROSITE" id="PS51257">
    <property type="entry name" value="PROKAR_LIPOPROTEIN"/>
    <property type="match status" value="1"/>
</dbReference>
<evidence type="ECO:0000256" key="4">
    <source>
        <dbReference type="ARBA" id="ARBA00023136"/>
    </source>
</evidence>